<dbReference type="Pfam" id="PF01713">
    <property type="entry name" value="Smr"/>
    <property type="match status" value="1"/>
</dbReference>
<dbReference type="RefSeq" id="WP_092884408.1">
    <property type="nucleotide sequence ID" value="NZ_CP061498.1"/>
</dbReference>
<proteinExistence type="predicted"/>
<dbReference type="PANTHER" id="PTHR35562:SF2">
    <property type="entry name" value="DNA ENDONUCLEASE SMRA-RELATED"/>
    <property type="match status" value="1"/>
</dbReference>
<dbReference type="AlphaFoldDB" id="A0A1H2QZX0"/>
<evidence type="ECO:0000256" key="1">
    <source>
        <dbReference type="SAM" id="MobiDB-lite"/>
    </source>
</evidence>
<dbReference type="PANTHER" id="PTHR35562">
    <property type="entry name" value="DNA ENDONUCLEASE SMRA-RELATED"/>
    <property type="match status" value="1"/>
</dbReference>
<keyword evidence="3" id="KW-0255">Endonuclease</keyword>
<sequence length="195" mass="21597">MARRRSRNLDPAEQDLWQKVARTARAMHSFQRAMSEASAPEAPKPISPPPEPLAQFRVGSKAGGSPVLPPADTATAPVRMDRKAYDRLRRGKLTPDAKIDLHGMTLAEAHPALIGFIMRCHVRGDRLVLVITGKGRTASSDGLIPRRQGALKQDVPHWLRNMPLRPLVLELREAHQRHGGAGALYVYLRRPGRPV</sequence>
<feature type="compositionally biased region" description="Pro residues" evidence="1">
    <location>
        <begin position="42"/>
        <end position="52"/>
    </location>
</feature>
<dbReference type="EMBL" id="FNOM01000001">
    <property type="protein sequence ID" value="SDW12713.1"/>
    <property type="molecule type" value="Genomic_DNA"/>
</dbReference>
<feature type="region of interest" description="Disordered" evidence="1">
    <location>
        <begin position="28"/>
        <end position="73"/>
    </location>
</feature>
<dbReference type="SMART" id="SM00463">
    <property type="entry name" value="SMR"/>
    <property type="match status" value="1"/>
</dbReference>
<dbReference type="STRING" id="564137.SAMN04488238_101153"/>
<dbReference type="PROSITE" id="PS50828">
    <property type="entry name" value="SMR"/>
    <property type="match status" value="1"/>
</dbReference>
<dbReference type="SUPFAM" id="SSF160443">
    <property type="entry name" value="SMR domain-like"/>
    <property type="match status" value="1"/>
</dbReference>
<keyword evidence="3" id="KW-0540">Nuclease</keyword>
<dbReference type="Proteomes" id="UP000198539">
    <property type="component" value="Unassembled WGS sequence"/>
</dbReference>
<dbReference type="GO" id="GO:0004519">
    <property type="term" value="F:endonuclease activity"/>
    <property type="evidence" value="ECO:0007669"/>
    <property type="project" value="UniProtKB-KW"/>
</dbReference>
<dbReference type="Gene3D" id="3.30.1370.110">
    <property type="match status" value="1"/>
</dbReference>
<keyword evidence="4" id="KW-1185">Reference proteome</keyword>
<keyword evidence="3" id="KW-0378">Hydrolase</keyword>
<dbReference type="OrthoDB" id="7165597at2"/>
<evidence type="ECO:0000259" key="2">
    <source>
        <dbReference type="PROSITE" id="PS50828"/>
    </source>
</evidence>
<evidence type="ECO:0000313" key="3">
    <source>
        <dbReference type="EMBL" id="SDW12713.1"/>
    </source>
</evidence>
<protein>
    <submittedName>
        <fullName evidence="3">DNA-nicking endonuclease, Smr domain</fullName>
    </submittedName>
</protein>
<organism evidence="3 4">
    <name type="scientific">Roseicitreum antarcticum</name>
    <dbReference type="NCBI Taxonomy" id="564137"/>
    <lineage>
        <taxon>Bacteria</taxon>
        <taxon>Pseudomonadati</taxon>
        <taxon>Pseudomonadota</taxon>
        <taxon>Alphaproteobacteria</taxon>
        <taxon>Rhodobacterales</taxon>
        <taxon>Paracoccaceae</taxon>
        <taxon>Roseicitreum</taxon>
    </lineage>
</organism>
<dbReference type="InterPro" id="IPR002625">
    <property type="entry name" value="Smr_dom"/>
</dbReference>
<dbReference type="InterPro" id="IPR036063">
    <property type="entry name" value="Smr_dom_sf"/>
</dbReference>
<gene>
    <name evidence="3" type="ORF">SAMN04488238_101153</name>
</gene>
<reference evidence="3 4" key="1">
    <citation type="submission" date="2016-10" db="EMBL/GenBank/DDBJ databases">
        <authorList>
            <person name="de Groot N.N."/>
        </authorList>
    </citation>
    <scope>NUCLEOTIDE SEQUENCE [LARGE SCALE GENOMIC DNA]</scope>
    <source>
        <strain evidence="3 4">CGMCC 1.8894</strain>
    </source>
</reference>
<accession>A0A1H2QZX0</accession>
<name>A0A1H2QZX0_9RHOB</name>
<evidence type="ECO:0000313" key="4">
    <source>
        <dbReference type="Proteomes" id="UP000198539"/>
    </source>
</evidence>
<feature type="domain" description="Smr" evidence="2">
    <location>
        <begin position="99"/>
        <end position="189"/>
    </location>
</feature>